<name>A0A1L9RG36_ASPWE</name>
<evidence type="ECO:0000256" key="1">
    <source>
        <dbReference type="ARBA" id="ARBA00009183"/>
    </source>
</evidence>
<dbReference type="GO" id="GO:0004499">
    <property type="term" value="F:N,N-dimethylaniline monooxygenase activity"/>
    <property type="evidence" value="ECO:0007669"/>
    <property type="project" value="InterPro"/>
</dbReference>
<evidence type="ECO:0000256" key="3">
    <source>
        <dbReference type="ARBA" id="ARBA00022827"/>
    </source>
</evidence>
<dbReference type="Pfam" id="PF00743">
    <property type="entry name" value="FMO-like"/>
    <property type="match status" value="2"/>
</dbReference>
<protein>
    <recommendedName>
        <fullName evidence="8">FAD/NAD(P)-binding domain-containing protein</fullName>
    </recommendedName>
</protein>
<dbReference type="Gene3D" id="3.50.50.60">
    <property type="entry name" value="FAD/NAD(P)-binding domain"/>
    <property type="match status" value="2"/>
</dbReference>
<dbReference type="PRINTS" id="PR00419">
    <property type="entry name" value="ADXRDTASE"/>
</dbReference>
<evidence type="ECO:0000256" key="5">
    <source>
        <dbReference type="ARBA" id="ARBA00023002"/>
    </source>
</evidence>
<dbReference type="EMBL" id="KV878213">
    <property type="protein sequence ID" value="OJJ33880.1"/>
    <property type="molecule type" value="Genomic_DNA"/>
</dbReference>
<keyword evidence="3" id="KW-0274">FAD</keyword>
<dbReference type="GO" id="GO:0050661">
    <property type="term" value="F:NADP binding"/>
    <property type="evidence" value="ECO:0007669"/>
    <property type="project" value="InterPro"/>
</dbReference>
<evidence type="ECO:0000256" key="2">
    <source>
        <dbReference type="ARBA" id="ARBA00022630"/>
    </source>
</evidence>
<dbReference type="RefSeq" id="XP_040687556.1">
    <property type="nucleotide sequence ID" value="XM_040829730.1"/>
</dbReference>
<evidence type="ECO:0000256" key="4">
    <source>
        <dbReference type="ARBA" id="ARBA00022857"/>
    </source>
</evidence>
<keyword evidence="7" id="KW-1185">Reference proteome</keyword>
<dbReference type="Proteomes" id="UP000184383">
    <property type="component" value="Unassembled WGS sequence"/>
</dbReference>
<evidence type="ECO:0000313" key="6">
    <source>
        <dbReference type="EMBL" id="OJJ33880.1"/>
    </source>
</evidence>
<comment type="similarity">
    <text evidence="1">Belongs to the FMO family.</text>
</comment>
<gene>
    <name evidence="6" type="ORF">ASPWEDRAFT_157289</name>
</gene>
<sequence>MAKTVAVIGTGPSGAIAVDALMQEKSFDVVRVFERQEKAGGCWISRQNEKQHPLDIDQLSSRTADSPIAIPPSLPCHTPALSANRFTDSHIYPTLHTNVEASAMEYSQEPIPTARSEQSIALHGPDTPFRHHTVIREYIESLFNRNGYQDLVEYNTTVERAIKDESTGKWTLTLRRAGEKLDYWWTESFDALVVASGHYWVPFVPAIPGLKEFTERYPESVEHAKQYRGPEKYKGKNVLTVGASVSAADTAVSLIGSANTPINAVVRGRYNVYFGDEAFKHPQIQRRPPISHIESDNGARTVHFEDGTSVPNIDHIILGTGFTWTLPFLPDIPTRNNRVPDLYLHVFHQRDPSLVFLGAVGAGLTFKVFEWQAVAAARVLAGKAHLPSLTEQKKWEAERIATKGDGPAFTMINPDFEPYFEQLRHLAGEPGEGEPGRRLPVFDGKWVDDFNAGHQRRIEMWKRANSVGSKL</sequence>
<evidence type="ECO:0008006" key="8">
    <source>
        <dbReference type="Google" id="ProtNLM"/>
    </source>
</evidence>
<dbReference type="InterPro" id="IPR036188">
    <property type="entry name" value="FAD/NAD-bd_sf"/>
</dbReference>
<dbReference type="GO" id="GO:0050660">
    <property type="term" value="F:flavin adenine dinucleotide binding"/>
    <property type="evidence" value="ECO:0007669"/>
    <property type="project" value="InterPro"/>
</dbReference>
<dbReference type="SUPFAM" id="SSF51905">
    <property type="entry name" value="FAD/NAD(P)-binding domain"/>
    <property type="match status" value="2"/>
</dbReference>
<dbReference type="GeneID" id="63745578"/>
<keyword evidence="2" id="KW-0285">Flavoprotein</keyword>
<dbReference type="AlphaFoldDB" id="A0A1L9RG36"/>
<accession>A0A1L9RG36</accession>
<dbReference type="InterPro" id="IPR050346">
    <property type="entry name" value="FMO-like"/>
</dbReference>
<dbReference type="VEuPathDB" id="FungiDB:ASPWEDRAFT_157289"/>
<dbReference type="OrthoDB" id="66881at2759"/>
<dbReference type="InterPro" id="IPR000960">
    <property type="entry name" value="Flavin_mOase"/>
</dbReference>
<dbReference type="PIRSF" id="PIRSF000332">
    <property type="entry name" value="FMO"/>
    <property type="match status" value="1"/>
</dbReference>
<reference evidence="7" key="1">
    <citation type="journal article" date="2017" name="Genome Biol.">
        <title>Comparative genomics reveals high biological diversity and specific adaptations in the industrially and medically important fungal genus Aspergillus.</title>
        <authorList>
            <person name="de Vries R.P."/>
            <person name="Riley R."/>
            <person name="Wiebenga A."/>
            <person name="Aguilar-Osorio G."/>
            <person name="Amillis S."/>
            <person name="Uchima C.A."/>
            <person name="Anderluh G."/>
            <person name="Asadollahi M."/>
            <person name="Askin M."/>
            <person name="Barry K."/>
            <person name="Battaglia E."/>
            <person name="Bayram O."/>
            <person name="Benocci T."/>
            <person name="Braus-Stromeyer S.A."/>
            <person name="Caldana C."/>
            <person name="Canovas D."/>
            <person name="Cerqueira G.C."/>
            <person name="Chen F."/>
            <person name="Chen W."/>
            <person name="Choi C."/>
            <person name="Clum A."/>
            <person name="Dos Santos R.A."/>
            <person name="Damasio A.R."/>
            <person name="Diallinas G."/>
            <person name="Emri T."/>
            <person name="Fekete E."/>
            <person name="Flipphi M."/>
            <person name="Freyberg S."/>
            <person name="Gallo A."/>
            <person name="Gournas C."/>
            <person name="Habgood R."/>
            <person name="Hainaut M."/>
            <person name="Harispe M.L."/>
            <person name="Henrissat B."/>
            <person name="Hilden K.S."/>
            <person name="Hope R."/>
            <person name="Hossain A."/>
            <person name="Karabika E."/>
            <person name="Karaffa L."/>
            <person name="Karanyi Z."/>
            <person name="Krasevec N."/>
            <person name="Kuo A."/>
            <person name="Kusch H."/>
            <person name="LaButti K."/>
            <person name="Lagendijk E.L."/>
            <person name="Lapidus A."/>
            <person name="Levasseur A."/>
            <person name="Lindquist E."/>
            <person name="Lipzen A."/>
            <person name="Logrieco A.F."/>
            <person name="MacCabe A."/>
            <person name="Maekelae M.R."/>
            <person name="Malavazi I."/>
            <person name="Melin P."/>
            <person name="Meyer V."/>
            <person name="Mielnichuk N."/>
            <person name="Miskei M."/>
            <person name="Molnar A.P."/>
            <person name="Mule G."/>
            <person name="Ngan C.Y."/>
            <person name="Orejas M."/>
            <person name="Orosz E."/>
            <person name="Ouedraogo J.P."/>
            <person name="Overkamp K.M."/>
            <person name="Park H.-S."/>
            <person name="Perrone G."/>
            <person name="Piumi F."/>
            <person name="Punt P.J."/>
            <person name="Ram A.F."/>
            <person name="Ramon A."/>
            <person name="Rauscher S."/>
            <person name="Record E."/>
            <person name="Riano-Pachon D.M."/>
            <person name="Robert V."/>
            <person name="Roehrig J."/>
            <person name="Ruller R."/>
            <person name="Salamov A."/>
            <person name="Salih N.S."/>
            <person name="Samson R.A."/>
            <person name="Sandor E."/>
            <person name="Sanguinetti M."/>
            <person name="Schuetze T."/>
            <person name="Sepcic K."/>
            <person name="Shelest E."/>
            <person name="Sherlock G."/>
            <person name="Sophianopoulou V."/>
            <person name="Squina F.M."/>
            <person name="Sun H."/>
            <person name="Susca A."/>
            <person name="Todd R.B."/>
            <person name="Tsang A."/>
            <person name="Unkles S.E."/>
            <person name="van de Wiele N."/>
            <person name="van Rossen-Uffink D."/>
            <person name="Oliveira J.V."/>
            <person name="Vesth T.C."/>
            <person name="Visser J."/>
            <person name="Yu J.-H."/>
            <person name="Zhou M."/>
            <person name="Andersen M.R."/>
            <person name="Archer D.B."/>
            <person name="Baker S.E."/>
            <person name="Benoit I."/>
            <person name="Brakhage A.A."/>
            <person name="Braus G.H."/>
            <person name="Fischer R."/>
            <person name="Frisvad J.C."/>
            <person name="Goldman G.H."/>
            <person name="Houbraken J."/>
            <person name="Oakley B."/>
            <person name="Pocsi I."/>
            <person name="Scazzocchio C."/>
            <person name="Seiboth B."/>
            <person name="vanKuyk P.A."/>
            <person name="Wortman J."/>
            <person name="Dyer P.S."/>
            <person name="Grigoriev I.V."/>
        </authorList>
    </citation>
    <scope>NUCLEOTIDE SEQUENCE [LARGE SCALE GENOMIC DNA]</scope>
    <source>
        <strain evidence="7">DTO 134E9</strain>
    </source>
</reference>
<dbReference type="InterPro" id="IPR020946">
    <property type="entry name" value="Flavin_mOase-like"/>
</dbReference>
<dbReference type="STRING" id="1073089.A0A1L9RG36"/>
<keyword evidence="4" id="KW-0521">NADP</keyword>
<keyword evidence="5" id="KW-0560">Oxidoreductase</keyword>
<evidence type="ECO:0000313" key="7">
    <source>
        <dbReference type="Proteomes" id="UP000184383"/>
    </source>
</evidence>
<proteinExistence type="inferred from homology"/>
<dbReference type="PANTHER" id="PTHR23023">
    <property type="entry name" value="DIMETHYLANILINE MONOOXYGENASE"/>
    <property type="match status" value="1"/>
</dbReference>
<organism evidence="6 7">
    <name type="scientific">Aspergillus wentii DTO 134E9</name>
    <dbReference type="NCBI Taxonomy" id="1073089"/>
    <lineage>
        <taxon>Eukaryota</taxon>
        <taxon>Fungi</taxon>
        <taxon>Dikarya</taxon>
        <taxon>Ascomycota</taxon>
        <taxon>Pezizomycotina</taxon>
        <taxon>Eurotiomycetes</taxon>
        <taxon>Eurotiomycetidae</taxon>
        <taxon>Eurotiales</taxon>
        <taxon>Aspergillaceae</taxon>
        <taxon>Aspergillus</taxon>
        <taxon>Aspergillus subgen. Cremei</taxon>
    </lineage>
</organism>